<dbReference type="InterPro" id="IPR000847">
    <property type="entry name" value="LysR_HTH_N"/>
</dbReference>
<dbReference type="AlphaFoldDB" id="V9HB58"/>
<feature type="domain" description="HTH lysR-type" evidence="5">
    <location>
        <begin position="1"/>
        <end position="59"/>
    </location>
</feature>
<comment type="similarity">
    <text evidence="1">Belongs to the LysR transcriptional regulatory family.</text>
</comment>
<protein>
    <recommendedName>
        <fullName evidence="5">HTH lysR-type domain-containing protein</fullName>
    </recommendedName>
</protein>
<dbReference type="GO" id="GO:0003700">
    <property type="term" value="F:DNA-binding transcription factor activity"/>
    <property type="evidence" value="ECO:0007669"/>
    <property type="project" value="InterPro"/>
</dbReference>
<dbReference type="KEGG" id="smur:BWP33_11945"/>
<dbReference type="InterPro" id="IPR005119">
    <property type="entry name" value="LysR_subst-bd"/>
</dbReference>
<dbReference type="PANTHER" id="PTHR30537:SF35">
    <property type="entry name" value="TRANSCRIPTIONAL REGULATORY PROTEIN"/>
    <property type="match status" value="1"/>
</dbReference>
<reference evidence="6 7" key="1">
    <citation type="submission" date="2010-03" db="EMBL/GenBank/DDBJ databases">
        <authorList>
            <consortium name="The Broad Institute Genome Sequencing Platform"/>
            <person name="Ward D."/>
            <person name="Earl A."/>
            <person name="Feldgarden M."/>
            <person name="Gevers D."/>
            <person name="Young S."/>
            <person name="Zeng Q."/>
            <person name="Koehrsen M."/>
            <person name="Alvarado L."/>
            <person name="Berlin A.M."/>
            <person name="Borenstein D."/>
            <person name="Chapman S.B."/>
            <person name="Chen Z."/>
            <person name="Engels R."/>
            <person name="Freedman E."/>
            <person name="Gellesch M."/>
            <person name="Goldberg J."/>
            <person name="Griggs A."/>
            <person name="Gujja S."/>
            <person name="Heilman E.R."/>
            <person name="Heiman D.I."/>
            <person name="Hepburn T.A."/>
            <person name="Howarth C."/>
            <person name="Jen D."/>
            <person name="Larson L."/>
            <person name="Mehta T."/>
            <person name="Park D."/>
            <person name="Pearson M."/>
            <person name="Richards J."/>
            <person name="Roberts A."/>
            <person name="Saif S."/>
            <person name="Shea T.D."/>
            <person name="Shenoy N."/>
            <person name="Sisk P."/>
            <person name="Stolte C."/>
            <person name="Sykes S.N."/>
            <person name="Walk T."/>
            <person name="White J."/>
            <person name="Yandava C."/>
            <person name="Izard J."/>
            <person name="Baranova O.V."/>
            <person name="Blanton J.M."/>
            <person name="Tanner A.C."/>
            <person name="Dewhirst F."/>
            <person name="Haas B."/>
            <person name="Nusbaum C."/>
            <person name="Birren B."/>
        </authorList>
    </citation>
    <scope>NUCLEOTIDE SEQUENCE [LARGE SCALE GENOMIC DNA]</scope>
    <source>
        <strain evidence="6 7">ATCC 29453</strain>
    </source>
</reference>
<dbReference type="InterPro" id="IPR058163">
    <property type="entry name" value="LysR-type_TF_proteobact-type"/>
</dbReference>
<keyword evidence="3" id="KW-0238">DNA-binding</keyword>
<evidence type="ECO:0000256" key="2">
    <source>
        <dbReference type="ARBA" id="ARBA00023015"/>
    </source>
</evidence>
<dbReference type="InterPro" id="IPR036390">
    <property type="entry name" value="WH_DNA-bd_sf"/>
</dbReference>
<dbReference type="HOGENOM" id="CLU_039613_16_2_4"/>
<evidence type="ECO:0000259" key="5">
    <source>
        <dbReference type="PROSITE" id="PS50931"/>
    </source>
</evidence>
<dbReference type="FunFam" id="1.10.10.10:FF:000001">
    <property type="entry name" value="LysR family transcriptional regulator"/>
    <property type="match status" value="1"/>
</dbReference>
<dbReference type="RefSeq" id="WP_002642758.1">
    <property type="nucleotide sequence ID" value="NZ_CP019448.1"/>
</dbReference>
<keyword evidence="2" id="KW-0805">Transcription regulation</keyword>
<dbReference type="GO" id="GO:0043565">
    <property type="term" value="F:sequence-specific DNA binding"/>
    <property type="evidence" value="ECO:0007669"/>
    <property type="project" value="TreeGrafter"/>
</dbReference>
<dbReference type="OrthoDB" id="9178040at2"/>
<keyword evidence="4" id="KW-0804">Transcription</keyword>
<evidence type="ECO:0000256" key="4">
    <source>
        <dbReference type="ARBA" id="ARBA00023163"/>
    </source>
</evidence>
<dbReference type="Pfam" id="PF00126">
    <property type="entry name" value="HTH_1"/>
    <property type="match status" value="1"/>
</dbReference>
<dbReference type="Pfam" id="PF03466">
    <property type="entry name" value="LysR_substrate"/>
    <property type="match status" value="1"/>
</dbReference>
<proteinExistence type="inferred from homology"/>
<evidence type="ECO:0000256" key="1">
    <source>
        <dbReference type="ARBA" id="ARBA00009437"/>
    </source>
</evidence>
<dbReference type="SUPFAM" id="SSF46785">
    <property type="entry name" value="Winged helix' DNA-binding domain"/>
    <property type="match status" value="1"/>
</dbReference>
<comment type="caution">
    <text evidence="6">The sequence shown here is derived from an EMBL/GenBank/DDBJ whole genome shotgun (WGS) entry which is preliminary data.</text>
</comment>
<dbReference type="GO" id="GO:0006351">
    <property type="term" value="P:DNA-templated transcription"/>
    <property type="evidence" value="ECO:0007669"/>
    <property type="project" value="TreeGrafter"/>
</dbReference>
<keyword evidence="7" id="KW-1185">Reference proteome</keyword>
<dbReference type="STRING" id="641147.HMPREF9021_01834"/>
<dbReference type="EMBL" id="ADCY02000052">
    <property type="protein sequence ID" value="EFG30337.1"/>
    <property type="molecule type" value="Genomic_DNA"/>
</dbReference>
<dbReference type="Gene3D" id="3.40.190.290">
    <property type="match status" value="1"/>
</dbReference>
<dbReference type="PANTHER" id="PTHR30537">
    <property type="entry name" value="HTH-TYPE TRANSCRIPTIONAL REGULATOR"/>
    <property type="match status" value="1"/>
</dbReference>
<evidence type="ECO:0000313" key="6">
    <source>
        <dbReference type="EMBL" id="EFG30337.1"/>
    </source>
</evidence>
<dbReference type="PROSITE" id="PS50931">
    <property type="entry name" value="HTH_LYSR"/>
    <property type="match status" value="1"/>
</dbReference>
<evidence type="ECO:0000256" key="3">
    <source>
        <dbReference type="ARBA" id="ARBA00023125"/>
    </source>
</evidence>
<dbReference type="eggNOG" id="COG0583">
    <property type="taxonomic scope" value="Bacteria"/>
</dbReference>
<evidence type="ECO:0000313" key="7">
    <source>
        <dbReference type="Proteomes" id="UP000017813"/>
    </source>
</evidence>
<dbReference type="Gene3D" id="1.10.10.10">
    <property type="entry name" value="Winged helix-like DNA-binding domain superfamily/Winged helix DNA-binding domain"/>
    <property type="match status" value="1"/>
</dbReference>
<reference evidence="6 7" key="2">
    <citation type="submission" date="2011-10" db="EMBL/GenBank/DDBJ databases">
        <title>The Genome Sequence of Simonsiella muelleri ATCC 29453.</title>
        <authorList>
            <consortium name="The Broad Institute Genome Sequencing Platform"/>
            <consortium name="The Broad Institute Genome Sequencing Center for Infectious Disease"/>
            <person name="Earl A."/>
            <person name="Ward D."/>
            <person name="Feldgarden M."/>
            <person name="Gevers D."/>
            <person name="Izard J."/>
            <person name="Baranova O.V."/>
            <person name="Blanton J.M."/>
            <person name="Tanner A.C."/>
            <person name="Dewhirst F."/>
            <person name="Young S.K."/>
            <person name="Zeng Q."/>
            <person name="Gargeya S."/>
            <person name="Fitzgerald M."/>
            <person name="Haas B."/>
            <person name="Abouelleil A."/>
            <person name="Alvarado L."/>
            <person name="Arachchi H.M."/>
            <person name="Berlin A."/>
            <person name="Brown A."/>
            <person name="Chapman S.B."/>
            <person name="Chen Z."/>
            <person name="Dunbar C."/>
            <person name="Freedman E."/>
            <person name="Gearin G."/>
            <person name="Goldberg J."/>
            <person name="Griggs A."/>
            <person name="Gujja S."/>
            <person name="Heiman D."/>
            <person name="Howarth C."/>
            <person name="Larson L."/>
            <person name="Lui A."/>
            <person name="MacDonald P.J.P."/>
            <person name="Montmayeur A."/>
            <person name="Murphy C."/>
            <person name="Neiman D."/>
            <person name="Pearson M."/>
            <person name="Priest M."/>
            <person name="Roberts A."/>
            <person name="Saif S."/>
            <person name="Shea T."/>
            <person name="Shenoy N."/>
            <person name="Sisk P."/>
            <person name="Stolte C."/>
            <person name="Sykes S."/>
            <person name="Wortman J."/>
            <person name="Nusbaum C."/>
            <person name="Birren B."/>
        </authorList>
    </citation>
    <scope>NUCLEOTIDE SEQUENCE [LARGE SCALE GENOMIC DNA]</scope>
    <source>
        <strain evidence="6 7">ATCC 29453</strain>
    </source>
</reference>
<organism evidence="6 7">
    <name type="scientific">Simonsiella muelleri ATCC 29453</name>
    <dbReference type="NCBI Taxonomy" id="641147"/>
    <lineage>
        <taxon>Bacteria</taxon>
        <taxon>Pseudomonadati</taxon>
        <taxon>Pseudomonadota</taxon>
        <taxon>Betaproteobacteria</taxon>
        <taxon>Neisseriales</taxon>
        <taxon>Neisseriaceae</taxon>
        <taxon>Simonsiella</taxon>
    </lineage>
</organism>
<dbReference type="CDD" id="cd08422">
    <property type="entry name" value="PBP2_CrgA_like"/>
    <property type="match status" value="1"/>
</dbReference>
<dbReference type="InterPro" id="IPR036388">
    <property type="entry name" value="WH-like_DNA-bd_sf"/>
</dbReference>
<sequence>MDTYLSMKVFCQVVQSGSFTRAAELLGISIPMASKHVAHLEKTIQSQLLYRNNRHLKLTEQGEIYYRECVMALDILRQAENVVSAGTVKPSGILRVSLPLWFSCDIFANLIAEYRQQYPDVELILSLTNRRVDLNTDGEDLALRLSHQLPDNVIAKFLTRIPFYLVASPDYVARYGLPEHHEDLLKHEAILPSYTDLSQLVAQYQQQTVPLPMKGTLRSNNTQMIAALIRSGVGLGYMPAWLADVDLQAGRLIHILPDYQIEGVPLYVVYANRAFMNARTRSFIDFFAEKWKN</sequence>
<name>V9HB58_9NEIS</name>
<dbReference type="SUPFAM" id="SSF53850">
    <property type="entry name" value="Periplasmic binding protein-like II"/>
    <property type="match status" value="1"/>
</dbReference>
<accession>V9HB58</accession>
<gene>
    <name evidence="6" type="ORF">HMPREF9021_01834</name>
</gene>
<dbReference type="Proteomes" id="UP000017813">
    <property type="component" value="Unassembled WGS sequence"/>
</dbReference>